<accession>A0A1Q9LEM3</accession>
<feature type="compositionally biased region" description="Gly residues" evidence="1">
    <location>
        <begin position="516"/>
        <end position="525"/>
    </location>
</feature>
<feature type="region of interest" description="Disordered" evidence="1">
    <location>
        <begin position="516"/>
        <end position="590"/>
    </location>
</feature>
<organism evidence="4 5">
    <name type="scientific">Actinokineospora bangkokensis</name>
    <dbReference type="NCBI Taxonomy" id="1193682"/>
    <lineage>
        <taxon>Bacteria</taxon>
        <taxon>Bacillati</taxon>
        <taxon>Actinomycetota</taxon>
        <taxon>Actinomycetes</taxon>
        <taxon>Pseudonocardiales</taxon>
        <taxon>Pseudonocardiaceae</taxon>
        <taxon>Actinokineospora</taxon>
    </lineage>
</organism>
<feature type="compositionally biased region" description="Low complexity" evidence="1">
    <location>
        <begin position="642"/>
        <end position="652"/>
    </location>
</feature>
<evidence type="ECO:0000256" key="1">
    <source>
        <dbReference type="SAM" id="MobiDB-lite"/>
    </source>
</evidence>
<feature type="domain" description="TNT" evidence="2">
    <location>
        <begin position="781"/>
        <end position="866"/>
    </location>
</feature>
<gene>
    <name evidence="4" type="ORF">BJP25_27870</name>
</gene>
<dbReference type="STRING" id="1193682.BJP25_27870"/>
<dbReference type="RefSeq" id="WP_075977137.1">
    <property type="nucleotide sequence ID" value="NZ_MKQR01000026.1"/>
</dbReference>
<evidence type="ECO:0000259" key="2">
    <source>
        <dbReference type="Pfam" id="PF14021"/>
    </source>
</evidence>
<protein>
    <recommendedName>
        <fullName evidence="6">DUF4237 domain-containing protein</fullName>
    </recommendedName>
</protein>
<dbReference type="Pfam" id="PF25547">
    <property type="entry name" value="WXG100_2"/>
    <property type="match status" value="1"/>
</dbReference>
<dbReference type="AlphaFoldDB" id="A0A1Q9LEM3"/>
<feature type="compositionally biased region" description="Basic and acidic residues" evidence="1">
    <location>
        <begin position="574"/>
        <end position="588"/>
    </location>
</feature>
<dbReference type="PANTHER" id="PTHR42059:SF1">
    <property type="entry name" value="TNT DOMAIN-CONTAINING PROTEIN"/>
    <property type="match status" value="1"/>
</dbReference>
<name>A0A1Q9LEM3_9PSEU</name>
<feature type="region of interest" description="Disordered" evidence="1">
    <location>
        <begin position="179"/>
        <end position="212"/>
    </location>
</feature>
<proteinExistence type="predicted"/>
<dbReference type="PANTHER" id="PTHR42059">
    <property type="entry name" value="TNT DOMAIN-CONTAINING PROTEIN"/>
    <property type="match status" value="1"/>
</dbReference>
<evidence type="ECO:0000259" key="3">
    <source>
        <dbReference type="Pfam" id="PF25547"/>
    </source>
</evidence>
<feature type="compositionally biased region" description="Low complexity" evidence="1">
    <location>
        <begin position="375"/>
        <end position="384"/>
    </location>
</feature>
<evidence type="ECO:0000313" key="5">
    <source>
        <dbReference type="Proteomes" id="UP000186040"/>
    </source>
</evidence>
<feature type="compositionally biased region" description="Polar residues" evidence="1">
    <location>
        <begin position="562"/>
        <end position="573"/>
    </location>
</feature>
<dbReference type="InterPro" id="IPR053024">
    <property type="entry name" value="Fungal_surface_NADase"/>
</dbReference>
<sequence>MGIELPAVLRPLAALVGLQWPEADEDKMREAAGAWREAGTRMGALTGDADSAARTTLATFSGEANDAARRHWSGFVAPDTGHLTAAVTRCAANADTLEHAATQIGEAKVAMVRTLVDLAKQTDAANTAAGAGGGGAPLLQLQTLTAGVKANLAHITTSLIGAVTGGEGNYHGPVNTHPGTSSGPGNAAGHGLFGNHGTDGLTFQPGGQRPGGGGLLGLPNFDVAGAVQGVTQALTPHGPTAEQVANAGAGANWGGPGAGHGGGPGHGGLLGGVLNAAGHVADAALGATGQVVDGALHGASNAVHGVSDAVGGLTGAPPGRGPLDGVAHVVDQVAQTGHQANQGVQHAVHDALNPGGGPGGPGGHPGGGPAGGHGPAAPAPGGHPITDLPGAVTDLPGQVVSHLPGGGGAGAPLVDLPVHHDSVQAASAAVLDAPAASAGAQAPAAGSAAGAVPGAAAGAAQQVQQNVGNYVSGGNGPVPGGPPAAAAPAAGAAAVAAKPAAPVGGVVPGAPVAGGPGGGAAGGGRSDAPGNRTEPGAKVAAGAGSSGSATTGGRQAGADPATTATENKQGTKSTQDRAEAPHARKDEVGGVVAVGMGIQGTLAGQVPPSPDEARQSRVADLLGGRLAGSAPQTPGTPAGMQPAAPLPRAAGRAGDPEFTAFLVAMFPIGHMPVASPEPARQLAAPPAELDCAGRFAPGDHPRSDLVDLSTRVSDPGQFDGAEAPHLATDHDPLGGQHERDWDRRFLVRPHEPGSEDATEFAWPPAGVFPEGCAEAGLPEVLDPGTVVDRFGTPEGRVFSADGTPFARRSLPPTHLSAGYHRYRVLRPLPVWRGVSAPWFAQPGGAERYRATHPAADLIALGYLQEITPDDLPAVPDSPETAA</sequence>
<reference evidence="4 5" key="1">
    <citation type="submission" date="2016-10" db="EMBL/GenBank/DDBJ databases">
        <title>The Draft Genome Sequence of Actinokineospora bangkokensis 44EHWT reveals the biosynthetic pathway of antifungal compounds Thailandins with unusual extender unit butylmalonyl-CoA.</title>
        <authorList>
            <person name="Greule A."/>
            <person name="Intra B."/>
            <person name="Flemming S."/>
            <person name="Rommel M.G."/>
            <person name="Panbangred W."/>
            <person name="Bechthold A."/>
        </authorList>
    </citation>
    <scope>NUCLEOTIDE SEQUENCE [LARGE SCALE GENOMIC DNA]</scope>
    <source>
        <strain evidence="4 5">44EHW</strain>
    </source>
</reference>
<feature type="compositionally biased region" description="Gly residues" evidence="1">
    <location>
        <begin position="354"/>
        <end position="374"/>
    </location>
</feature>
<dbReference type="Pfam" id="PF14021">
    <property type="entry name" value="TNT"/>
    <property type="match status" value="1"/>
</dbReference>
<keyword evidence="5" id="KW-1185">Reference proteome</keyword>
<comment type="caution">
    <text evidence="4">The sequence shown here is derived from an EMBL/GenBank/DDBJ whole genome shotgun (WGS) entry which is preliminary data.</text>
</comment>
<dbReference type="InterPro" id="IPR057746">
    <property type="entry name" value="CpnT-like_N"/>
</dbReference>
<dbReference type="InterPro" id="IPR025331">
    <property type="entry name" value="TNT"/>
</dbReference>
<feature type="region of interest" description="Disordered" evidence="1">
    <location>
        <begin position="349"/>
        <end position="395"/>
    </location>
</feature>
<dbReference type="OrthoDB" id="4745173at2"/>
<feature type="domain" description="Outer membrane channel protein CpnT-like N-terminal" evidence="3">
    <location>
        <begin position="17"/>
        <end position="147"/>
    </location>
</feature>
<evidence type="ECO:0008006" key="6">
    <source>
        <dbReference type="Google" id="ProtNLM"/>
    </source>
</evidence>
<dbReference type="EMBL" id="MKQR01000026">
    <property type="protein sequence ID" value="OLR90463.1"/>
    <property type="molecule type" value="Genomic_DNA"/>
</dbReference>
<dbReference type="Proteomes" id="UP000186040">
    <property type="component" value="Unassembled WGS sequence"/>
</dbReference>
<dbReference type="GO" id="GO:0050135">
    <property type="term" value="F:NADP+ nucleosidase activity"/>
    <property type="evidence" value="ECO:0007669"/>
    <property type="project" value="InterPro"/>
</dbReference>
<evidence type="ECO:0000313" key="4">
    <source>
        <dbReference type="EMBL" id="OLR90463.1"/>
    </source>
</evidence>
<feature type="compositionally biased region" description="Low complexity" evidence="1">
    <location>
        <begin position="536"/>
        <end position="558"/>
    </location>
</feature>
<feature type="region of interest" description="Disordered" evidence="1">
    <location>
        <begin position="625"/>
        <end position="652"/>
    </location>
</feature>